<dbReference type="EMBL" id="BMHA01000001">
    <property type="protein sequence ID" value="GGI03142.1"/>
    <property type="molecule type" value="Genomic_DNA"/>
</dbReference>
<keyword evidence="1" id="KW-0472">Membrane</keyword>
<proteinExistence type="predicted"/>
<name>A0A8J3A541_9ACTN</name>
<dbReference type="Proteomes" id="UP000650511">
    <property type="component" value="Unassembled WGS sequence"/>
</dbReference>
<organism evidence="2 3">
    <name type="scientific">Egicoccus halophilus</name>
    <dbReference type="NCBI Taxonomy" id="1670830"/>
    <lineage>
        <taxon>Bacteria</taxon>
        <taxon>Bacillati</taxon>
        <taxon>Actinomycetota</taxon>
        <taxon>Nitriliruptoria</taxon>
        <taxon>Egicoccales</taxon>
        <taxon>Egicoccaceae</taxon>
        <taxon>Egicoccus</taxon>
    </lineage>
</organism>
<keyword evidence="1" id="KW-0812">Transmembrane</keyword>
<keyword evidence="1" id="KW-1133">Transmembrane helix</keyword>
<accession>A0A8J3A541</accession>
<protein>
    <submittedName>
        <fullName evidence="2">Uncharacterized protein</fullName>
    </submittedName>
</protein>
<feature type="transmembrane region" description="Helical" evidence="1">
    <location>
        <begin position="22"/>
        <end position="41"/>
    </location>
</feature>
<comment type="caution">
    <text evidence="2">The sequence shown here is derived from an EMBL/GenBank/DDBJ whole genome shotgun (WGS) entry which is preliminary data.</text>
</comment>
<evidence type="ECO:0000256" key="1">
    <source>
        <dbReference type="SAM" id="Phobius"/>
    </source>
</evidence>
<dbReference type="AlphaFoldDB" id="A0A8J3A541"/>
<gene>
    <name evidence="2" type="ORF">GCM10011354_02760</name>
</gene>
<reference evidence="2" key="2">
    <citation type="submission" date="2020-09" db="EMBL/GenBank/DDBJ databases">
        <authorList>
            <person name="Sun Q."/>
            <person name="Zhou Y."/>
        </authorList>
    </citation>
    <scope>NUCLEOTIDE SEQUENCE</scope>
    <source>
        <strain evidence="2">CGMCC 1.14988</strain>
    </source>
</reference>
<dbReference type="RefSeq" id="WP_165403781.1">
    <property type="nucleotide sequence ID" value="NZ_BMHA01000001.1"/>
</dbReference>
<evidence type="ECO:0000313" key="3">
    <source>
        <dbReference type="Proteomes" id="UP000650511"/>
    </source>
</evidence>
<keyword evidence="3" id="KW-1185">Reference proteome</keyword>
<reference evidence="2" key="1">
    <citation type="journal article" date="2014" name="Int. J. Syst. Evol. Microbiol.">
        <title>Complete genome sequence of Corynebacterium casei LMG S-19264T (=DSM 44701T), isolated from a smear-ripened cheese.</title>
        <authorList>
            <consortium name="US DOE Joint Genome Institute (JGI-PGF)"/>
            <person name="Walter F."/>
            <person name="Albersmeier A."/>
            <person name="Kalinowski J."/>
            <person name="Ruckert C."/>
        </authorList>
    </citation>
    <scope>NUCLEOTIDE SEQUENCE</scope>
    <source>
        <strain evidence="2">CGMCC 1.14988</strain>
    </source>
</reference>
<evidence type="ECO:0000313" key="2">
    <source>
        <dbReference type="EMBL" id="GGI03142.1"/>
    </source>
</evidence>
<sequence>MTEVRLAPPATRHVAAGGWRRAAVGLLVGGLAGGLVSRMLLPDGPRLSRTE</sequence>